<accession>A0ACC5T1P7</accession>
<name>A0ACC5T1P7_ENSAD</name>
<reference evidence="1" key="1">
    <citation type="submission" date="2021-03" db="EMBL/GenBank/DDBJ databases">
        <title>Genomic Encyclopedia of Type Strains, Phase IV (KMG-IV): sequencing the most valuable type-strain genomes for metagenomic binning, comparative biology and taxonomic classification.</title>
        <authorList>
            <person name="Goeker M."/>
        </authorList>
    </citation>
    <scope>NUCLEOTIDE SEQUENCE</scope>
    <source>
        <strain evidence="1">DSM 18131</strain>
    </source>
</reference>
<evidence type="ECO:0000313" key="1">
    <source>
        <dbReference type="EMBL" id="MBP1874998.1"/>
    </source>
</evidence>
<dbReference type="Proteomes" id="UP000823773">
    <property type="component" value="Unassembled WGS sequence"/>
</dbReference>
<dbReference type="EMBL" id="JAGGJR010000009">
    <property type="protein sequence ID" value="MBP1874998.1"/>
    <property type="molecule type" value="Genomic_DNA"/>
</dbReference>
<proteinExistence type="predicted"/>
<keyword evidence="2" id="KW-1185">Reference proteome</keyword>
<sequence>MIGYTMVGTTDLKRAERFYDPLMALIGQERCWCDEQVASWGRRDDDLAPRFFTGYPFDGNAAGVGNGAMTAFLAPSAEIIDRLFATAMEQGGSVEGEPGFRPQYGDGFYAAYVRDPDGNKLAFVCYDAGAPAARTQSKRQP</sequence>
<organism evidence="1 2">
    <name type="scientific">Ensifer adhaerens</name>
    <name type="common">Sinorhizobium morelense</name>
    <dbReference type="NCBI Taxonomy" id="106592"/>
    <lineage>
        <taxon>Bacteria</taxon>
        <taxon>Pseudomonadati</taxon>
        <taxon>Pseudomonadota</taxon>
        <taxon>Alphaproteobacteria</taxon>
        <taxon>Hyphomicrobiales</taxon>
        <taxon>Rhizobiaceae</taxon>
        <taxon>Sinorhizobium/Ensifer group</taxon>
        <taxon>Ensifer</taxon>
    </lineage>
</organism>
<evidence type="ECO:0000313" key="2">
    <source>
        <dbReference type="Proteomes" id="UP000823773"/>
    </source>
</evidence>
<gene>
    <name evidence="1" type="ORF">J2Z19_004731</name>
</gene>
<protein>
    <submittedName>
        <fullName evidence="1">Catechol 2,3-dioxygenase-like lactoylglutathione lyase family enzyme</fullName>
    </submittedName>
</protein>
<comment type="caution">
    <text evidence="1">The sequence shown here is derived from an EMBL/GenBank/DDBJ whole genome shotgun (WGS) entry which is preliminary data.</text>
</comment>